<organism evidence="2">
    <name type="scientific">viral metagenome</name>
    <dbReference type="NCBI Taxonomy" id="1070528"/>
    <lineage>
        <taxon>unclassified sequences</taxon>
        <taxon>metagenomes</taxon>
        <taxon>organismal metagenomes</taxon>
    </lineage>
</organism>
<feature type="domain" description="CRAL-TRIO" evidence="1">
    <location>
        <begin position="53"/>
        <end position="133"/>
    </location>
</feature>
<evidence type="ECO:0000313" key="2">
    <source>
        <dbReference type="EMBL" id="QHT23468.1"/>
    </source>
</evidence>
<protein>
    <recommendedName>
        <fullName evidence="1">CRAL-TRIO domain-containing protein</fullName>
    </recommendedName>
</protein>
<sequence>MKYTCPFCALDPLSHSLTEITEYNNTIYYYTCPSKAKLYFDAKSILHHYNGVLSEIPENTQWVWIFDSANFNMEHFLQIEVGIELAKLISSKFSGNLQKIIIINPNIYISSVYRLVYPFMNEKLRSIIEMNYHCKTANDVTANLSEHHLPTLTH</sequence>
<dbReference type="AlphaFoldDB" id="A0A6C0E3W2"/>
<proteinExistence type="predicted"/>
<accession>A0A6C0E3W2</accession>
<dbReference type="Gene3D" id="3.40.525.10">
    <property type="entry name" value="CRAL-TRIO lipid binding domain"/>
    <property type="match status" value="1"/>
</dbReference>
<dbReference type="EMBL" id="MN739731">
    <property type="protein sequence ID" value="QHT23468.1"/>
    <property type="molecule type" value="Genomic_DNA"/>
</dbReference>
<reference evidence="2" key="1">
    <citation type="journal article" date="2020" name="Nature">
        <title>Giant virus diversity and host interactions through global metagenomics.</title>
        <authorList>
            <person name="Schulz F."/>
            <person name="Roux S."/>
            <person name="Paez-Espino D."/>
            <person name="Jungbluth S."/>
            <person name="Walsh D.A."/>
            <person name="Denef V.J."/>
            <person name="McMahon K.D."/>
            <person name="Konstantinidis K.T."/>
            <person name="Eloe-Fadrosh E.A."/>
            <person name="Kyrpides N.C."/>
            <person name="Woyke T."/>
        </authorList>
    </citation>
    <scope>NUCLEOTIDE SEQUENCE</scope>
    <source>
        <strain evidence="2">GVMAG-M-3300023179-116</strain>
    </source>
</reference>
<dbReference type="SUPFAM" id="SSF52087">
    <property type="entry name" value="CRAL/TRIO domain"/>
    <property type="match status" value="1"/>
</dbReference>
<name>A0A6C0E3W2_9ZZZZ</name>
<dbReference type="InterPro" id="IPR036865">
    <property type="entry name" value="CRAL-TRIO_dom_sf"/>
</dbReference>
<dbReference type="Pfam" id="PF00650">
    <property type="entry name" value="CRAL_TRIO"/>
    <property type="match status" value="1"/>
</dbReference>
<dbReference type="InterPro" id="IPR001251">
    <property type="entry name" value="CRAL-TRIO_dom"/>
</dbReference>
<evidence type="ECO:0000259" key="1">
    <source>
        <dbReference type="Pfam" id="PF00650"/>
    </source>
</evidence>